<organism evidence="2 3">
    <name type="scientific">Phytophthora lilii</name>
    <dbReference type="NCBI Taxonomy" id="2077276"/>
    <lineage>
        <taxon>Eukaryota</taxon>
        <taxon>Sar</taxon>
        <taxon>Stramenopiles</taxon>
        <taxon>Oomycota</taxon>
        <taxon>Peronosporomycetes</taxon>
        <taxon>Peronosporales</taxon>
        <taxon>Peronosporaceae</taxon>
        <taxon>Phytophthora</taxon>
    </lineage>
</organism>
<dbReference type="Proteomes" id="UP001165083">
    <property type="component" value="Unassembled WGS sequence"/>
</dbReference>
<keyword evidence="3" id="KW-1185">Reference proteome</keyword>
<accession>A0A9W6WJ29</accession>
<feature type="compositionally biased region" description="Low complexity" evidence="1">
    <location>
        <begin position="148"/>
        <end position="177"/>
    </location>
</feature>
<comment type="caution">
    <text evidence="2">The sequence shown here is derived from an EMBL/GenBank/DDBJ whole genome shotgun (WGS) entry which is preliminary data.</text>
</comment>
<reference evidence="2" key="1">
    <citation type="submission" date="2023-04" db="EMBL/GenBank/DDBJ databases">
        <title>Phytophthora lilii NBRC 32176.</title>
        <authorList>
            <person name="Ichikawa N."/>
            <person name="Sato H."/>
            <person name="Tonouchi N."/>
        </authorList>
    </citation>
    <scope>NUCLEOTIDE SEQUENCE</scope>
    <source>
        <strain evidence="2">NBRC 32176</strain>
    </source>
</reference>
<dbReference type="AlphaFoldDB" id="A0A9W6WJ29"/>
<sequence>MVQMKAQLEETQLKNRELLRQLAIARAQSGQQGPRHRLLQNGIRGNEAPSRFTRGRSPSARQMQSSQASIPRQQQATSTVFPAPFQSSSSHYGPSDDEDGAERTPRSTRRRPSPRPAFRRFDPTAYQQEKERKLREARARSNSRTRPPRSNGGYSSDSSVGGYSSADSRGSKASSRSTRSRSSRLSRERQREIDARLASPKRVVDPPPLDTGRFRASNNPPLPRSGPSSNRSRSRGRSPSPAPSNKSGNGSRITPRGSAASSPRKVSSPIQQRPPQKVNQQNPVLRRRKQPPQTLLEISADSFSDIDDRLTARPPRCGQVVAR</sequence>
<dbReference type="OrthoDB" id="568137at2759"/>
<protein>
    <submittedName>
        <fullName evidence="2">Unnamed protein product</fullName>
    </submittedName>
</protein>
<proteinExistence type="predicted"/>
<gene>
    <name evidence="2" type="ORF">Plil01_000510500</name>
</gene>
<dbReference type="EMBL" id="BSXW01000215">
    <property type="protein sequence ID" value="GMF15073.1"/>
    <property type="molecule type" value="Genomic_DNA"/>
</dbReference>
<evidence type="ECO:0000313" key="2">
    <source>
        <dbReference type="EMBL" id="GMF15073.1"/>
    </source>
</evidence>
<feature type="compositionally biased region" description="Polar residues" evidence="1">
    <location>
        <begin position="259"/>
        <end position="283"/>
    </location>
</feature>
<name>A0A9W6WJ29_9STRA</name>
<feature type="compositionally biased region" description="Low complexity" evidence="1">
    <location>
        <begin position="225"/>
        <end position="245"/>
    </location>
</feature>
<feature type="compositionally biased region" description="Polar residues" evidence="1">
    <location>
        <begin position="59"/>
        <end position="92"/>
    </location>
</feature>
<feature type="compositionally biased region" description="Basic and acidic residues" evidence="1">
    <location>
        <begin position="128"/>
        <end position="139"/>
    </location>
</feature>
<evidence type="ECO:0000256" key="1">
    <source>
        <dbReference type="SAM" id="MobiDB-lite"/>
    </source>
</evidence>
<feature type="region of interest" description="Disordered" evidence="1">
    <location>
        <begin position="25"/>
        <end position="323"/>
    </location>
</feature>
<evidence type="ECO:0000313" key="3">
    <source>
        <dbReference type="Proteomes" id="UP001165083"/>
    </source>
</evidence>
<feature type="compositionally biased region" description="Basic and acidic residues" evidence="1">
    <location>
        <begin position="185"/>
        <end position="195"/>
    </location>
</feature>